<dbReference type="Pfam" id="PF12999">
    <property type="entry name" value="PRKCSH-like"/>
    <property type="match status" value="1"/>
</dbReference>
<organism evidence="12 13">
    <name type="scientific">Bombus vosnesenskii</name>
    <dbReference type="NCBI Taxonomy" id="207650"/>
    <lineage>
        <taxon>Eukaryota</taxon>
        <taxon>Metazoa</taxon>
        <taxon>Ecdysozoa</taxon>
        <taxon>Arthropoda</taxon>
        <taxon>Hexapoda</taxon>
        <taxon>Insecta</taxon>
        <taxon>Pterygota</taxon>
        <taxon>Neoptera</taxon>
        <taxon>Endopterygota</taxon>
        <taxon>Hymenoptera</taxon>
        <taxon>Apocrita</taxon>
        <taxon>Aculeata</taxon>
        <taxon>Apoidea</taxon>
        <taxon>Anthophila</taxon>
        <taxon>Apidae</taxon>
        <taxon>Bombus</taxon>
        <taxon>Pyrobombus</taxon>
    </lineage>
</organism>
<dbReference type="InterPro" id="IPR002172">
    <property type="entry name" value="LDrepeatLR_classA_rpt"/>
</dbReference>
<feature type="compositionally biased region" description="Acidic residues" evidence="8">
    <location>
        <begin position="234"/>
        <end position="244"/>
    </location>
</feature>
<evidence type="ECO:0000256" key="1">
    <source>
        <dbReference type="ARBA" id="ARBA00022387"/>
    </source>
</evidence>
<dbReference type="PANTHER" id="PTHR12630">
    <property type="entry name" value="N-LINKED OLIGOSACCHARIDE PROCESSING"/>
    <property type="match status" value="1"/>
</dbReference>
<keyword evidence="5" id="KW-1015">Disulfide bond</keyword>
<dbReference type="Pfam" id="PF13015">
    <property type="entry name" value="PRKCSH_1"/>
    <property type="match status" value="1"/>
</dbReference>
<dbReference type="InterPro" id="IPR011992">
    <property type="entry name" value="EF-hand-dom_pair"/>
</dbReference>
<dbReference type="PROSITE" id="PS50222">
    <property type="entry name" value="EF_HAND_2"/>
    <property type="match status" value="1"/>
</dbReference>
<dbReference type="InterPro" id="IPR002048">
    <property type="entry name" value="EF_hand_dom"/>
</dbReference>
<keyword evidence="3" id="KW-0256">Endoplasmic reticulum</keyword>
<dbReference type="SUPFAM" id="SSF57424">
    <property type="entry name" value="LDL receptor-like module"/>
    <property type="match status" value="2"/>
</dbReference>
<evidence type="ECO:0000256" key="2">
    <source>
        <dbReference type="ARBA" id="ARBA00022729"/>
    </source>
</evidence>
<dbReference type="Gene3D" id="2.70.130.10">
    <property type="entry name" value="Mannose-6-phosphate receptor binding domain"/>
    <property type="match status" value="1"/>
</dbReference>
<accession>A0A6J3KSN1</accession>
<dbReference type="InterPro" id="IPR018247">
    <property type="entry name" value="EF_Hand_1_Ca_BS"/>
</dbReference>
<dbReference type="Gene3D" id="4.10.400.10">
    <property type="entry name" value="Low-density Lipoprotein Receptor"/>
    <property type="match status" value="2"/>
</dbReference>
<dbReference type="SUPFAM" id="SSF50911">
    <property type="entry name" value="Mannose 6-phosphate receptor domain"/>
    <property type="match status" value="1"/>
</dbReference>
<dbReference type="GeneID" id="117236854"/>
<keyword evidence="9" id="KW-1133">Transmembrane helix</keyword>
<dbReference type="RefSeq" id="XP_033356097.1">
    <property type="nucleotide sequence ID" value="XM_033500206.1"/>
</dbReference>
<dbReference type="InterPro" id="IPR009011">
    <property type="entry name" value="Man6P_isomerase_rcpt-bd_dom_sf"/>
</dbReference>
<dbReference type="InterPro" id="IPR028146">
    <property type="entry name" value="PRKCSH_N"/>
</dbReference>
<feature type="region of interest" description="Disordered" evidence="8">
    <location>
        <begin position="219"/>
        <end position="244"/>
    </location>
</feature>
<evidence type="ECO:0000256" key="6">
    <source>
        <dbReference type="PROSITE-ProRule" id="PRU00124"/>
    </source>
</evidence>
<feature type="compositionally biased region" description="Basic and acidic residues" evidence="8">
    <location>
        <begin position="338"/>
        <end position="352"/>
    </location>
</feature>
<protein>
    <recommendedName>
        <fullName evidence="1">Glucosidase 2 subunit beta</fullName>
    </recommendedName>
</protein>
<keyword evidence="9" id="KW-0472">Membrane</keyword>
<keyword evidence="9" id="KW-0812">Transmembrane</keyword>
<feature type="domain" description="EF-hand" evidence="10">
    <location>
        <begin position="241"/>
        <end position="276"/>
    </location>
</feature>
<feature type="region of interest" description="Disordered" evidence="8">
    <location>
        <begin position="321"/>
        <end position="352"/>
    </location>
</feature>
<dbReference type="PROSITE" id="PS51914">
    <property type="entry name" value="MRH"/>
    <property type="match status" value="1"/>
</dbReference>
<dbReference type="GO" id="GO:0017177">
    <property type="term" value="C:glucosidase II complex"/>
    <property type="evidence" value="ECO:0007669"/>
    <property type="project" value="TreeGrafter"/>
</dbReference>
<evidence type="ECO:0000256" key="9">
    <source>
        <dbReference type="SAM" id="Phobius"/>
    </source>
</evidence>
<dbReference type="SUPFAM" id="SSF47473">
    <property type="entry name" value="EF-hand"/>
    <property type="match status" value="1"/>
</dbReference>
<comment type="caution">
    <text evidence="6">Lacks conserved residue(s) required for the propagation of feature annotation.</text>
</comment>
<dbReference type="GO" id="GO:0005509">
    <property type="term" value="F:calcium ion binding"/>
    <property type="evidence" value="ECO:0007669"/>
    <property type="project" value="InterPro"/>
</dbReference>
<dbReference type="GO" id="GO:0006491">
    <property type="term" value="P:N-glycan processing"/>
    <property type="evidence" value="ECO:0007669"/>
    <property type="project" value="TreeGrafter"/>
</dbReference>
<feature type="coiled-coil region" evidence="7">
    <location>
        <begin position="387"/>
        <end position="414"/>
    </location>
</feature>
<keyword evidence="12" id="KW-1185">Reference proteome</keyword>
<dbReference type="CTD" id="35056"/>
<keyword evidence="4" id="KW-0106">Calcium</keyword>
<sequence>MIIFSYSGQRIERNIITMNNCGIHLMFFLSVNLLILLGHVAGSKVLQIRGIPNAKSSLYPSDRDFQCLDGSLIIPFSHVNDNYCDCADGSDEPGTPACTNGSFYCENSGHKPRYIPSTWVNDGVCDCCDASDEYSSGKECLNNCNELGKEARLEQQKAEELIREGNKIRMEMIAKGKQLKTDYQARLVKLRSEYEEAELVKKEKELLKTQAEERERAALEKYKPAESEQSAAQEGEEDEELHESDAEDYFKLLDSDNSGTVTIAELQTRVTFDKDRNGVVTEEEAMYFLNNQKEVNLQDFIDSVWPNAKVFIMLEQGMFKPASQKEEGEDEEDEEGEIHEPAGEISEQEKVEVDGTEADEVAGKEQLKPEESQVQYDEETQTLIDEATAARENFEKAEKSVNELLTEIREFEEKLDRDFGVDNEFIPLDGECFDYTNLEYVYTLCMFSRATQRSKSGGSDINLGHWNDWSGPEGQRYSKMKYDSGLSCWNGPARSTIVNLSCGKENKLVSVTEPSRCEYAMEFSTPVVCNANLESANTHDEL</sequence>
<dbReference type="InterPro" id="IPR039794">
    <property type="entry name" value="Gtb1-like"/>
</dbReference>
<dbReference type="InterPro" id="IPR044865">
    <property type="entry name" value="MRH_dom"/>
</dbReference>
<evidence type="ECO:0000256" key="3">
    <source>
        <dbReference type="ARBA" id="ARBA00022824"/>
    </source>
</evidence>
<evidence type="ECO:0000313" key="12">
    <source>
        <dbReference type="Proteomes" id="UP000504631"/>
    </source>
</evidence>
<reference evidence="13" key="1">
    <citation type="submission" date="2025-08" db="UniProtKB">
        <authorList>
            <consortium name="RefSeq"/>
        </authorList>
    </citation>
    <scope>IDENTIFICATION</scope>
    <source>
        <tissue evidence="13">Muscle</tissue>
    </source>
</reference>
<keyword evidence="2" id="KW-0732">Signal</keyword>
<dbReference type="InterPro" id="IPR036055">
    <property type="entry name" value="LDL_receptor-like_sf"/>
</dbReference>
<name>A0A6J3KSN1_9HYME</name>
<evidence type="ECO:0000256" key="4">
    <source>
        <dbReference type="ARBA" id="ARBA00022837"/>
    </source>
</evidence>
<feature type="domain" description="MRH" evidence="11">
    <location>
        <begin position="430"/>
        <end position="531"/>
    </location>
</feature>
<dbReference type="Proteomes" id="UP000504631">
    <property type="component" value="Unplaced"/>
</dbReference>
<evidence type="ECO:0000259" key="11">
    <source>
        <dbReference type="PROSITE" id="PS51914"/>
    </source>
</evidence>
<dbReference type="PROSITE" id="PS00018">
    <property type="entry name" value="EF_HAND_1"/>
    <property type="match status" value="1"/>
</dbReference>
<dbReference type="PANTHER" id="PTHR12630:SF1">
    <property type="entry name" value="GLUCOSIDASE 2 SUBUNIT BETA"/>
    <property type="match status" value="1"/>
</dbReference>
<feature type="transmembrane region" description="Helical" evidence="9">
    <location>
        <begin position="21"/>
        <end position="42"/>
    </location>
</feature>
<dbReference type="KEGG" id="bvk:117236854"/>
<dbReference type="PROSITE" id="PS50068">
    <property type="entry name" value="LDLRA_2"/>
    <property type="match status" value="1"/>
</dbReference>
<evidence type="ECO:0000256" key="8">
    <source>
        <dbReference type="SAM" id="MobiDB-lite"/>
    </source>
</evidence>
<gene>
    <name evidence="13" type="primary">LOC117236854</name>
</gene>
<evidence type="ECO:0000259" key="10">
    <source>
        <dbReference type="PROSITE" id="PS50222"/>
    </source>
</evidence>
<dbReference type="AlphaFoldDB" id="A0A6J3KSN1"/>
<evidence type="ECO:0000313" key="13">
    <source>
        <dbReference type="RefSeq" id="XP_033356097.1"/>
    </source>
</evidence>
<evidence type="ECO:0000256" key="7">
    <source>
        <dbReference type="SAM" id="Coils"/>
    </source>
</evidence>
<feature type="compositionally biased region" description="Acidic residues" evidence="8">
    <location>
        <begin position="327"/>
        <end position="337"/>
    </location>
</feature>
<dbReference type="Gene3D" id="1.10.238.10">
    <property type="entry name" value="EF-hand"/>
    <property type="match status" value="1"/>
</dbReference>
<dbReference type="InterPro" id="IPR036607">
    <property type="entry name" value="PRKCSH"/>
</dbReference>
<proteinExistence type="predicted"/>
<dbReference type="CDD" id="cd00112">
    <property type="entry name" value="LDLa"/>
    <property type="match status" value="2"/>
</dbReference>
<keyword evidence="7" id="KW-0175">Coiled coil</keyword>
<evidence type="ECO:0000256" key="5">
    <source>
        <dbReference type="ARBA" id="ARBA00023157"/>
    </source>
</evidence>